<dbReference type="InterPro" id="IPR017932">
    <property type="entry name" value="GATase_2_dom"/>
</dbReference>
<evidence type="ECO:0000259" key="5">
    <source>
        <dbReference type="Pfam" id="PF13537"/>
    </source>
</evidence>
<reference evidence="6" key="1">
    <citation type="submission" date="2022-07" db="EMBL/GenBank/DDBJ databases">
        <title>Genome sequencing of Photobacterium atrarenae GJH2-4.</title>
        <authorList>
            <person name="Park S.-J."/>
        </authorList>
    </citation>
    <scope>NUCLEOTIDE SEQUENCE</scope>
    <source>
        <strain evidence="6">GJH2-4</strain>
    </source>
</reference>
<dbReference type="PANTHER" id="PTHR43284:SF1">
    <property type="entry name" value="ASPARAGINE SYNTHETASE"/>
    <property type="match status" value="1"/>
</dbReference>
<proteinExistence type="predicted"/>
<organism evidence="6 7">
    <name type="scientific">Photobacterium atrarenae</name>
    <dbReference type="NCBI Taxonomy" id="865757"/>
    <lineage>
        <taxon>Bacteria</taxon>
        <taxon>Pseudomonadati</taxon>
        <taxon>Pseudomonadota</taxon>
        <taxon>Gammaproteobacteria</taxon>
        <taxon>Vibrionales</taxon>
        <taxon>Vibrionaceae</taxon>
        <taxon>Photobacterium</taxon>
    </lineage>
</organism>
<gene>
    <name evidence="6" type="ORF">NNL38_22785</name>
</gene>
<evidence type="ECO:0000313" key="6">
    <source>
        <dbReference type="EMBL" id="UTV29835.1"/>
    </source>
</evidence>
<dbReference type="SUPFAM" id="SSF52402">
    <property type="entry name" value="Adenine nucleotide alpha hydrolases-like"/>
    <property type="match status" value="1"/>
</dbReference>
<keyword evidence="7" id="KW-1185">Reference proteome</keyword>
<dbReference type="EMBL" id="CP101509">
    <property type="protein sequence ID" value="UTV29835.1"/>
    <property type="molecule type" value="Genomic_DNA"/>
</dbReference>
<dbReference type="Proteomes" id="UP001057998">
    <property type="component" value="Chromosome 2"/>
</dbReference>
<comment type="pathway">
    <text evidence="1">Amino-acid biosynthesis; L-asparagine biosynthesis; L-asparagine from L-aspartate (L-Gln route): step 1/1.</text>
</comment>
<dbReference type="RefSeq" id="WP_255391164.1">
    <property type="nucleotide sequence ID" value="NZ_CP101509.1"/>
</dbReference>
<dbReference type="Pfam" id="PF00733">
    <property type="entry name" value="Asn_synthase"/>
    <property type="match status" value="1"/>
</dbReference>
<protein>
    <recommendedName>
        <fullName evidence="2">asparagine synthase (glutamine-hydrolyzing)</fullName>
        <ecNumber evidence="2">6.3.5.4</ecNumber>
    </recommendedName>
</protein>
<dbReference type="InterPro" id="IPR001962">
    <property type="entry name" value="Asn_synthase"/>
</dbReference>
<dbReference type="EC" id="6.3.5.4" evidence="2"/>
<evidence type="ECO:0000313" key="7">
    <source>
        <dbReference type="Proteomes" id="UP001057998"/>
    </source>
</evidence>
<dbReference type="SUPFAM" id="SSF56235">
    <property type="entry name" value="N-terminal nucleophile aminohydrolases (Ntn hydrolases)"/>
    <property type="match status" value="1"/>
</dbReference>
<dbReference type="Gene3D" id="3.40.50.620">
    <property type="entry name" value="HUPs"/>
    <property type="match status" value="1"/>
</dbReference>
<dbReference type="Gene3D" id="3.60.20.10">
    <property type="entry name" value="Glutamine Phosphoribosylpyrophosphate, subunit 1, domain 1"/>
    <property type="match status" value="1"/>
</dbReference>
<sequence>MAILAGYISLTKQPDSEVIRQLSRAFAGYPAKHLQRFSCPHGVLLQYDFDAYHQPAWLQDDSQIATLIGHPLLTHDREADLATLAHAAANRSQVLQDCEGVFCLAHFDRQQRQLTIATDPLGLRPFYWMPYQNGYLFSSQLSLFKQLKLPLTTHSDALCELATLGYTLLDHTPYTEVRCAYPGEIITISTAGFHSERYFDWTALASQPVPFEEALRGVDQAFKQVFAKTTQGTEKALTTLSGGLDSRLIASELLRRKLPFKAFNFSQRQSQDLDCARIFAEQNQIDLEVIQVRDTQAHSVEQKIGHYWRRIAHPDYGSVSRPQLAWSGNGGSVGMGLIYFSDKVYRAAKTQNLETLIHAYLEQQFAYLPQSVVNHARLLQDRLTDNLKLAFEPLLSLPLEKAYQLFLFLNDQHHHLSLPAEHIADYQMEFFHPFYSWKVLQYPLSQPVEEVRKHAFYHAWLKHSYPKALKAPWQAYPGHLPCPIALENSASSQSQWQFKRRQLVPLHDILSNWLTVIRFSRHNLIKKAPFTLLCLMHLLGIKNALTQLNTAKQFTQW</sequence>
<dbReference type="InterPro" id="IPR014729">
    <property type="entry name" value="Rossmann-like_a/b/a_fold"/>
</dbReference>
<comment type="catalytic activity">
    <reaction evidence="3">
        <text>L-aspartate + L-glutamine + ATP + H2O = L-asparagine + L-glutamate + AMP + diphosphate + H(+)</text>
        <dbReference type="Rhea" id="RHEA:12228"/>
        <dbReference type="ChEBI" id="CHEBI:15377"/>
        <dbReference type="ChEBI" id="CHEBI:15378"/>
        <dbReference type="ChEBI" id="CHEBI:29985"/>
        <dbReference type="ChEBI" id="CHEBI:29991"/>
        <dbReference type="ChEBI" id="CHEBI:30616"/>
        <dbReference type="ChEBI" id="CHEBI:33019"/>
        <dbReference type="ChEBI" id="CHEBI:58048"/>
        <dbReference type="ChEBI" id="CHEBI:58359"/>
        <dbReference type="ChEBI" id="CHEBI:456215"/>
        <dbReference type="EC" id="6.3.5.4"/>
    </reaction>
</comment>
<dbReference type="InterPro" id="IPR051786">
    <property type="entry name" value="ASN_synthetase/amidase"/>
</dbReference>
<feature type="domain" description="Glutamine amidotransferase type-2" evidence="5">
    <location>
        <begin position="76"/>
        <end position="145"/>
    </location>
</feature>
<evidence type="ECO:0000259" key="4">
    <source>
        <dbReference type="Pfam" id="PF00733"/>
    </source>
</evidence>
<evidence type="ECO:0000256" key="3">
    <source>
        <dbReference type="ARBA" id="ARBA00048741"/>
    </source>
</evidence>
<name>A0ABY5GL40_9GAMM</name>
<dbReference type="InterPro" id="IPR029055">
    <property type="entry name" value="Ntn_hydrolases_N"/>
</dbReference>
<dbReference type="Pfam" id="PF13537">
    <property type="entry name" value="GATase_7"/>
    <property type="match status" value="1"/>
</dbReference>
<feature type="domain" description="Asparagine synthetase" evidence="4">
    <location>
        <begin position="218"/>
        <end position="298"/>
    </location>
</feature>
<accession>A0ABY5GL40</accession>
<evidence type="ECO:0000256" key="1">
    <source>
        <dbReference type="ARBA" id="ARBA00005187"/>
    </source>
</evidence>
<evidence type="ECO:0000256" key="2">
    <source>
        <dbReference type="ARBA" id="ARBA00012737"/>
    </source>
</evidence>
<dbReference type="PANTHER" id="PTHR43284">
    <property type="entry name" value="ASPARAGINE SYNTHETASE (GLUTAMINE-HYDROLYZING)"/>
    <property type="match status" value="1"/>
</dbReference>